<keyword evidence="2" id="KW-0326">Glycosidase</keyword>
<dbReference type="GO" id="GO:0005975">
    <property type="term" value="P:carbohydrate metabolic process"/>
    <property type="evidence" value="ECO:0007669"/>
    <property type="project" value="InterPro"/>
</dbReference>
<dbReference type="Pfam" id="PF21365">
    <property type="entry name" value="Glyco_hydro_31_3rd"/>
    <property type="match status" value="1"/>
</dbReference>
<reference evidence="6" key="1">
    <citation type="journal article" date="2020" name="J. Eukaryot. Microbiol.">
        <title>De novo Sequencing, Assembly and Annotation of the Transcriptome for the Free-Living Testate Amoeba Arcella intermedia.</title>
        <authorList>
            <person name="Ribeiro G.M."/>
            <person name="Porfirio-Sousa A.L."/>
            <person name="Maurer-Alcala X.X."/>
            <person name="Katz L.A."/>
            <person name="Lahr D.J.G."/>
        </authorList>
    </citation>
    <scope>NUCLEOTIDE SEQUENCE</scope>
</reference>
<dbReference type="PANTHER" id="PTHR43863:SF2">
    <property type="entry name" value="MALTASE-GLUCOAMYLASE"/>
    <property type="match status" value="1"/>
</dbReference>
<feature type="domain" description="Glycoside hydrolase family 31 TIM barrel" evidence="3">
    <location>
        <begin position="177"/>
        <end position="480"/>
    </location>
</feature>
<sequence>MKCYRLTFYSERCIRIECNPKSSQFQDKPSTKFTESANYLSTTKFNQFNISSDNESVEASTPSFTVRLPSPDSSSWVLVINNVEHKGFISVASAQNLGGAARTLDFIHEKNNRIPLEPGLISRCGFTVVDDSKGLVINEEGLFCKREEYYDDFYLFVYGDNYFQCLQDFTKIAGPVPLLPKYIYGIWWSKYWPYKDTQLVEILDQFKEHGVPLSVLCVDMDWHIVKGVKTDGWTGYTWNKEYFPSPEQFLSICHEKGVKVNLNLHPFDGCHSHEDAYNQFAEWMGIDPTSQKPIQFDLTNPKFIEGYFKFLHHPHNNIGVDFWWLDWQQGNKIYDHFPELDPLYYLNYLHWKDQSSISKERPLLLSRWGGLGNHRYQIGFSGDTTGDWQIFEVLPEFTAAGANVLFLWSHDVGGHMHSKQDGELYLRWVQYCVFSPTMRLHCSSNPFESRLPWDFEPNWHYGALEALKLRLLILPYIYSLGFTMHLESIPMVLPLYYYHPKDENCYKMTQEHFFGEHLLIAPFLSKQSSSMMLSRQPTYLPAGHWFDFKSGRHYTGNKWFVNYGTIAEIPIFAKGGAIVPTLLDSNHFFDKSKQFGYGSLCLNVFPCGSSNFVLYEDDGETRNSIPVTTKFSTEWKAVDNSAGCAGQLKLTIHKKEGETKYIKEECSYTILFKSVFGVKIVAAMKNDKPLELKNLSQTQGNFEVRVSLNPNDTLSILIDVESTLQATNLYLEQDLLKLLKNFHSNSHNKRNIVRNMDKIIHSRDKVLQSVPKFEDKDQIRAWIEVLGDCGYHKIPKLDGDYLFICWKNRPNTTIKLESQLDSQLDNFQSETDSDSDDESDELISSEIPITKEMTESGLHHIRVSFGDQIKDEFTFGVQASLPDTKQQDNCILS</sequence>
<evidence type="ECO:0000256" key="1">
    <source>
        <dbReference type="ARBA" id="ARBA00007806"/>
    </source>
</evidence>
<dbReference type="InterPro" id="IPR000322">
    <property type="entry name" value="Glyco_hydro_31_TIM"/>
</dbReference>
<feature type="domain" description="DUF5110" evidence="4">
    <location>
        <begin position="601"/>
        <end position="671"/>
    </location>
</feature>
<protein>
    <submittedName>
        <fullName evidence="6">Uncharacterized protein</fullName>
    </submittedName>
</protein>
<dbReference type="InterPro" id="IPR017853">
    <property type="entry name" value="GH"/>
</dbReference>
<dbReference type="InterPro" id="IPR013780">
    <property type="entry name" value="Glyco_hydro_b"/>
</dbReference>
<dbReference type="InterPro" id="IPR033403">
    <property type="entry name" value="DUF5110"/>
</dbReference>
<dbReference type="Pfam" id="PF01055">
    <property type="entry name" value="Glyco_hydro_31_2nd"/>
    <property type="match status" value="1"/>
</dbReference>
<evidence type="ECO:0000259" key="5">
    <source>
        <dbReference type="Pfam" id="PF21365"/>
    </source>
</evidence>
<proteinExistence type="inferred from homology"/>
<dbReference type="CDD" id="cd06595">
    <property type="entry name" value="GH31_u1"/>
    <property type="match status" value="1"/>
</dbReference>
<feature type="domain" description="Glycosyl hydrolase family 31 C-terminal" evidence="5">
    <location>
        <begin position="489"/>
        <end position="579"/>
    </location>
</feature>
<evidence type="ECO:0000313" key="6">
    <source>
        <dbReference type="EMBL" id="NDV29420.1"/>
    </source>
</evidence>
<dbReference type="PANTHER" id="PTHR43863">
    <property type="entry name" value="HYDROLASE, PUTATIVE (AFU_ORTHOLOGUE AFUA_1G03140)-RELATED"/>
    <property type="match status" value="1"/>
</dbReference>
<organism evidence="6">
    <name type="scientific">Arcella intermedia</name>
    <dbReference type="NCBI Taxonomy" id="1963864"/>
    <lineage>
        <taxon>Eukaryota</taxon>
        <taxon>Amoebozoa</taxon>
        <taxon>Tubulinea</taxon>
        <taxon>Elardia</taxon>
        <taxon>Arcellinida</taxon>
        <taxon>Sphaerothecina</taxon>
        <taxon>Arcellidae</taxon>
        <taxon>Arcella</taxon>
    </lineage>
</organism>
<evidence type="ECO:0000259" key="4">
    <source>
        <dbReference type="Pfam" id="PF17137"/>
    </source>
</evidence>
<evidence type="ECO:0000256" key="2">
    <source>
        <dbReference type="RuleBase" id="RU361185"/>
    </source>
</evidence>
<dbReference type="Gene3D" id="3.20.20.80">
    <property type="entry name" value="Glycosidases"/>
    <property type="match status" value="1"/>
</dbReference>
<dbReference type="InterPro" id="IPR051816">
    <property type="entry name" value="Glycosyl_Hydrolase_31"/>
</dbReference>
<dbReference type="Pfam" id="PF17137">
    <property type="entry name" value="DUF5110"/>
    <property type="match status" value="1"/>
</dbReference>
<keyword evidence="2" id="KW-0378">Hydrolase</keyword>
<dbReference type="SUPFAM" id="SSF51445">
    <property type="entry name" value="(Trans)glycosidases"/>
    <property type="match status" value="1"/>
</dbReference>
<dbReference type="AlphaFoldDB" id="A0A6B2KXA5"/>
<dbReference type="GO" id="GO:0004553">
    <property type="term" value="F:hydrolase activity, hydrolyzing O-glycosyl compounds"/>
    <property type="evidence" value="ECO:0007669"/>
    <property type="project" value="InterPro"/>
</dbReference>
<comment type="similarity">
    <text evidence="1 2">Belongs to the glycosyl hydrolase 31 family.</text>
</comment>
<dbReference type="SUPFAM" id="SSF51011">
    <property type="entry name" value="Glycosyl hydrolase domain"/>
    <property type="match status" value="1"/>
</dbReference>
<evidence type="ECO:0000259" key="3">
    <source>
        <dbReference type="Pfam" id="PF01055"/>
    </source>
</evidence>
<dbReference type="EMBL" id="GIBP01000451">
    <property type="protein sequence ID" value="NDV29420.1"/>
    <property type="molecule type" value="Transcribed_RNA"/>
</dbReference>
<name>A0A6B2KXA5_9EUKA</name>
<dbReference type="Gene3D" id="2.60.40.1180">
    <property type="entry name" value="Golgi alpha-mannosidase II"/>
    <property type="match status" value="2"/>
</dbReference>
<accession>A0A6B2KXA5</accession>
<dbReference type="InterPro" id="IPR048395">
    <property type="entry name" value="Glyco_hydro_31_C"/>
</dbReference>